<keyword evidence="5 10" id="KW-0963">Cytoplasm</keyword>
<dbReference type="InterPro" id="IPR035490">
    <property type="entry name" value="GlmS/FrlB_SIS"/>
</dbReference>
<dbReference type="NCBIfam" id="TIGR01135">
    <property type="entry name" value="glmS"/>
    <property type="match status" value="1"/>
</dbReference>
<dbReference type="FunFam" id="3.40.50.10490:FF:000001">
    <property type="entry name" value="Glutamine--fructose-6-phosphate aminotransferase [isomerizing]"/>
    <property type="match status" value="1"/>
</dbReference>
<dbReference type="InterPro" id="IPR046348">
    <property type="entry name" value="SIS_dom_sf"/>
</dbReference>
<dbReference type="InterPro" id="IPR001347">
    <property type="entry name" value="SIS_dom"/>
</dbReference>
<comment type="function">
    <text evidence="10">Catalyzes the first step in hexosamine metabolism, converting fructose-6P into glucosamine-6P using glutamine as a nitrogen source.</text>
</comment>
<dbReference type="GO" id="GO:0097367">
    <property type="term" value="F:carbohydrate derivative binding"/>
    <property type="evidence" value="ECO:0007669"/>
    <property type="project" value="InterPro"/>
</dbReference>
<dbReference type="PROSITE" id="PS51464">
    <property type="entry name" value="SIS"/>
    <property type="match status" value="2"/>
</dbReference>
<feature type="active site" description="For Fru-6P isomerization activity" evidence="10">
    <location>
        <position position="667"/>
    </location>
</feature>
<gene>
    <name evidence="10 13" type="primary">glmS</name>
    <name evidence="13" type="ORF">Csp_D28130</name>
</gene>
<dbReference type="Gene3D" id="3.60.20.10">
    <property type="entry name" value="Glutamine Phosphoribosylpyrophosphate, subunit 1, domain 1"/>
    <property type="match status" value="1"/>
</dbReference>
<dbReference type="GO" id="GO:0005829">
    <property type="term" value="C:cytosol"/>
    <property type="evidence" value="ECO:0007669"/>
    <property type="project" value="TreeGrafter"/>
</dbReference>
<keyword evidence="8" id="KW-0677">Repeat</keyword>
<evidence type="ECO:0000256" key="2">
    <source>
        <dbReference type="ARBA" id="ARBA00004496"/>
    </source>
</evidence>
<dbReference type="PROSITE" id="PS51278">
    <property type="entry name" value="GATASE_TYPE_2"/>
    <property type="match status" value="1"/>
</dbReference>
<dbReference type="PANTHER" id="PTHR10937:SF0">
    <property type="entry name" value="GLUTAMINE--FRUCTOSE-6-PHOSPHATE TRANSAMINASE (ISOMERIZING)"/>
    <property type="match status" value="1"/>
</dbReference>
<dbReference type="Pfam" id="PF01380">
    <property type="entry name" value="SIS"/>
    <property type="match status" value="2"/>
</dbReference>
<feature type="domain" description="SIS" evidence="12">
    <location>
        <begin position="521"/>
        <end position="662"/>
    </location>
</feature>
<evidence type="ECO:0000256" key="1">
    <source>
        <dbReference type="ARBA" id="ARBA00001031"/>
    </source>
</evidence>
<dbReference type="EMBL" id="FN543107">
    <property type="protein sequence ID" value="CBA31640.1"/>
    <property type="molecule type" value="Genomic_DNA"/>
</dbReference>
<dbReference type="GO" id="GO:0006002">
    <property type="term" value="P:fructose 6-phosphate metabolic process"/>
    <property type="evidence" value="ECO:0007669"/>
    <property type="project" value="TreeGrafter"/>
</dbReference>
<dbReference type="CDD" id="cd00714">
    <property type="entry name" value="GFAT"/>
    <property type="match status" value="1"/>
</dbReference>
<proteinExistence type="inferred from homology"/>
<dbReference type="CDD" id="cd05009">
    <property type="entry name" value="SIS_GlmS_GlmD_2"/>
    <property type="match status" value="1"/>
</dbReference>
<evidence type="ECO:0000259" key="12">
    <source>
        <dbReference type="PROSITE" id="PS51464"/>
    </source>
</evidence>
<evidence type="ECO:0000313" key="13">
    <source>
        <dbReference type="EMBL" id="CBA31640.1"/>
    </source>
</evidence>
<feature type="domain" description="Glutamine amidotransferase type-2" evidence="11">
    <location>
        <begin position="37"/>
        <end position="273"/>
    </location>
</feature>
<dbReference type="InterPro" id="IPR047084">
    <property type="entry name" value="GFAT_N"/>
</dbReference>
<dbReference type="FunFam" id="3.60.20.10:FF:000006">
    <property type="entry name" value="Glutamine--fructose-6-phosphate aminotransferase [isomerizing]"/>
    <property type="match status" value="1"/>
</dbReference>
<dbReference type="Pfam" id="PF13522">
    <property type="entry name" value="GATase_6"/>
    <property type="match status" value="1"/>
</dbReference>
<feature type="domain" description="SIS" evidence="12">
    <location>
        <begin position="348"/>
        <end position="488"/>
    </location>
</feature>
<name>C9YE07_CURXX</name>
<dbReference type="GO" id="GO:0004360">
    <property type="term" value="F:glutamine-fructose-6-phosphate transaminase (isomerizing) activity"/>
    <property type="evidence" value="ECO:0007669"/>
    <property type="project" value="UniProtKB-UniRule"/>
</dbReference>
<organism evidence="13">
    <name type="scientific">Curvibacter symbiont subsp. Hydra magnipapillata</name>
    <dbReference type="NCBI Taxonomy" id="667019"/>
    <lineage>
        <taxon>Bacteria</taxon>
        <taxon>Pseudomonadati</taxon>
        <taxon>Pseudomonadota</taxon>
        <taxon>Betaproteobacteria</taxon>
        <taxon>Burkholderiales</taxon>
        <taxon>Comamonadaceae</taxon>
        <taxon>Curvibacter</taxon>
    </lineage>
</organism>
<evidence type="ECO:0000256" key="5">
    <source>
        <dbReference type="ARBA" id="ARBA00022490"/>
    </source>
</evidence>
<reference evidence="13" key="1">
    <citation type="journal article" date="2010" name="Nature">
        <title>The Dynamic genome of Hydra.</title>
        <authorList>
            <person name="Chapman J.A."/>
            <person name="Kirkness E.F."/>
            <person name="Simakov O."/>
            <person name="Hampson S.E."/>
            <person name="Mitros T."/>
            <person name="Weinmaier T."/>
            <person name="Rattei T."/>
            <person name="Balasubramanian P.G."/>
            <person name="Borman J."/>
            <person name="Busam D."/>
            <person name="Disbennett K."/>
            <person name="Pfannkoch C."/>
            <person name="Sumin N."/>
            <person name="Sutton G."/>
            <person name="Viswanathan L."/>
            <person name="Walenz B."/>
            <person name="Goodstein D.M."/>
            <person name="Hellsten U."/>
            <person name="Kawashima T."/>
            <person name="Prochnik S.E."/>
            <person name="Putnam N.H."/>
            <person name="Shu S."/>
            <person name="Blumberg B."/>
            <person name="Dana C.E."/>
            <person name="Gee L."/>
            <person name="Kibler D.F."/>
            <person name="Law L."/>
            <person name="Lindgens D."/>
            <person name="Martinez D.E."/>
            <person name="Peng J."/>
            <person name="Wigge P.A."/>
            <person name="Bertulat B."/>
            <person name="Guder C."/>
            <person name="Nakamura Y."/>
            <person name="Ozbek S."/>
            <person name="Watanabe H."/>
            <person name="Khalturin K."/>
            <person name="Hemmrich G."/>
            <person name="Franke A."/>
            <person name="Augustin R."/>
            <person name="Fraune S."/>
            <person name="Hayakawa E."/>
            <person name="Hayakawa S."/>
            <person name="Hirose M."/>
            <person name="Hwang J."/>
            <person name="Ikeo K."/>
            <person name="Nishimiya-Fujisawa C."/>
            <person name="Ogura A."/>
            <person name="Takahashi T."/>
            <person name="Steinmetz P.R."/>
            <person name="Zhang X."/>
            <person name="Aufschnaiter R."/>
            <person name="Eder M.K."/>
            <person name="Gorny A.K."/>
            <person name="Salvenmoser W."/>
            <person name="Heimberg A.M."/>
            <person name="Wheeler B.M."/>
            <person name="Peterson K.J."/>
            <person name="Boettger A."/>
            <person name="Tischler P."/>
            <person name="Wolf A."/>
            <person name="Gojobori T."/>
            <person name="Remington K.A."/>
            <person name="Strausberg R.L."/>
            <person name="Venter J."/>
            <person name="Technau U."/>
            <person name="Hobmayer B."/>
            <person name="Bosch T.C."/>
            <person name="Holstein T.W."/>
            <person name="Fujisawa T."/>
            <person name="Bode H.R."/>
            <person name="David C.N."/>
            <person name="Rokhsar D.S."/>
            <person name="Steele R.E."/>
        </authorList>
    </citation>
    <scope>NUCLEOTIDE SEQUENCE</scope>
</reference>
<dbReference type="SUPFAM" id="SSF56235">
    <property type="entry name" value="N-terminal nucleophile aminohydrolases (Ntn hydrolases)"/>
    <property type="match status" value="1"/>
</dbReference>
<sequence>MQHCVKFSFNLNGKTSINFFEKFYHPHHCLNWRLSMCGIVGAVSTRNIIPVLVQGLERLEYRGYDSCGVAVYAQDEASNGGAPFNGLRRARSTSRVAELVEQVAAGAVQGHLGIAHTRWATHGAPVVHNAHPHFSHGPGADAESKPGRIALVHNGIIENHDDLRLALKAKGYVFHSQTDTEVIAHLIDSIYDGDLFEAVKAAVLQLHGAYAIAVFCKDEPHRLVGARAGSPLILGVGKDGQEHFLASDAMALAGVTDQIVYLEEGDVVDLQLGKYWLVDRAYKAVALRSARSNRGRPQRCRRAGALPPLHAEGIFEQPRAIADTLEGVEGIVPELFDQQANHAPGANAARVFKQIDSVLILACGTSYYSGCAAKYWIESIAKIPCNVEVASEYRYRDSVPNPNTLVVTITQSGETADTLAALRHAQSLGMQNTLTICNVATSAMVRECSLAYVTRAGVEIGVASTKAFTTQLAGLFLLTLCLAQAKGRLSDAEEARHLKAMRHLPAALQAVLALEPQVMAWAEDFAKKENALFLGRGLHYPIAMEGALKLKEITYIHAEAYAAGELKHGPLALVTSEMPVVTVAPNDALLEKLKSNMHEVRARGGVLYVLADADTKIESGEGLHVIRMPEHYGELSPLLHVVPLQLLSYHTACARGTDVDKPRNLAKSVTVE</sequence>
<dbReference type="InterPro" id="IPR029055">
    <property type="entry name" value="Ntn_hydrolases_N"/>
</dbReference>
<dbReference type="EC" id="2.6.1.16" evidence="3 10"/>
<dbReference type="Gene3D" id="3.40.50.10490">
    <property type="entry name" value="Glucose-6-phosphate isomerase like protein, domain 1"/>
    <property type="match status" value="2"/>
</dbReference>
<evidence type="ECO:0000256" key="6">
    <source>
        <dbReference type="ARBA" id="ARBA00022576"/>
    </source>
</evidence>
<keyword evidence="6 10" id="KW-0032">Aminotransferase</keyword>
<dbReference type="InterPro" id="IPR017932">
    <property type="entry name" value="GATase_2_dom"/>
</dbReference>
<dbReference type="HAMAP" id="MF_00164">
    <property type="entry name" value="GlmS"/>
    <property type="match status" value="1"/>
</dbReference>
<dbReference type="GO" id="GO:0006047">
    <property type="term" value="P:UDP-N-acetylglucosamine metabolic process"/>
    <property type="evidence" value="ECO:0007669"/>
    <property type="project" value="TreeGrafter"/>
</dbReference>
<dbReference type="GO" id="GO:0005975">
    <property type="term" value="P:carbohydrate metabolic process"/>
    <property type="evidence" value="ECO:0007669"/>
    <property type="project" value="UniProtKB-UniRule"/>
</dbReference>
<evidence type="ECO:0000256" key="4">
    <source>
        <dbReference type="ARBA" id="ARBA00016090"/>
    </source>
</evidence>
<keyword evidence="9" id="KW-0315">Glutamine amidotransferase</keyword>
<evidence type="ECO:0000256" key="10">
    <source>
        <dbReference type="HAMAP-Rule" id="MF_00164"/>
    </source>
</evidence>
<dbReference type="InterPro" id="IPR035466">
    <property type="entry name" value="GlmS/AgaS_SIS"/>
</dbReference>
<keyword evidence="7 10" id="KW-0808">Transferase</keyword>
<dbReference type="AlphaFoldDB" id="C9YE07"/>
<accession>C9YE07</accession>
<feature type="active site" description="Nucleophile; for GATase activity" evidence="10">
    <location>
        <position position="37"/>
    </location>
</feature>
<evidence type="ECO:0000259" key="11">
    <source>
        <dbReference type="PROSITE" id="PS51278"/>
    </source>
</evidence>
<dbReference type="InterPro" id="IPR005855">
    <property type="entry name" value="GFAT"/>
</dbReference>
<comment type="subunit">
    <text evidence="10">Homodimer.</text>
</comment>
<evidence type="ECO:0000256" key="9">
    <source>
        <dbReference type="ARBA" id="ARBA00022962"/>
    </source>
</evidence>
<evidence type="ECO:0000256" key="3">
    <source>
        <dbReference type="ARBA" id="ARBA00012916"/>
    </source>
</evidence>
<dbReference type="SUPFAM" id="SSF53697">
    <property type="entry name" value="SIS domain"/>
    <property type="match status" value="1"/>
</dbReference>
<feature type="initiator methionine" description="Removed" evidence="10">
    <location>
        <position position="36"/>
    </location>
</feature>
<evidence type="ECO:0000256" key="8">
    <source>
        <dbReference type="ARBA" id="ARBA00022737"/>
    </source>
</evidence>
<dbReference type="CDD" id="cd05008">
    <property type="entry name" value="SIS_GlmS_GlmD_1"/>
    <property type="match status" value="1"/>
</dbReference>
<protein>
    <recommendedName>
        <fullName evidence="4 10">Glutamine--fructose-6-phosphate aminotransferase [isomerizing]</fullName>
        <ecNumber evidence="3 10">2.6.1.16</ecNumber>
    </recommendedName>
    <alternativeName>
        <fullName evidence="10">D-fructose-6-phosphate amidotransferase</fullName>
    </alternativeName>
    <alternativeName>
        <fullName evidence="10">GFAT</fullName>
    </alternativeName>
    <alternativeName>
        <fullName evidence="10">Glucosamine-6-phosphate synthase</fullName>
    </alternativeName>
    <alternativeName>
        <fullName evidence="10">Hexosephosphate aminotransferase</fullName>
    </alternativeName>
    <alternativeName>
        <fullName evidence="10">L-glutamine--D-fructose-6-phosphate amidotransferase</fullName>
    </alternativeName>
</protein>
<evidence type="ECO:0000256" key="7">
    <source>
        <dbReference type="ARBA" id="ARBA00022679"/>
    </source>
</evidence>
<comment type="catalytic activity">
    <reaction evidence="1 10">
        <text>D-fructose 6-phosphate + L-glutamine = D-glucosamine 6-phosphate + L-glutamate</text>
        <dbReference type="Rhea" id="RHEA:13237"/>
        <dbReference type="ChEBI" id="CHEBI:29985"/>
        <dbReference type="ChEBI" id="CHEBI:58359"/>
        <dbReference type="ChEBI" id="CHEBI:58725"/>
        <dbReference type="ChEBI" id="CHEBI:61527"/>
        <dbReference type="EC" id="2.6.1.16"/>
    </reaction>
</comment>
<dbReference type="PANTHER" id="PTHR10937">
    <property type="entry name" value="GLUCOSAMINE--FRUCTOSE-6-PHOSPHATE AMINOTRANSFERASE, ISOMERIZING"/>
    <property type="match status" value="1"/>
</dbReference>
<dbReference type="GO" id="GO:0006487">
    <property type="term" value="P:protein N-linked glycosylation"/>
    <property type="evidence" value="ECO:0007669"/>
    <property type="project" value="TreeGrafter"/>
</dbReference>
<dbReference type="NCBIfam" id="NF001484">
    <property type="entry name" value="PRK00331.1"/>
    <property type="match status" value="1"/>
</dbReference>
<comment type="subcellular location">
    <subcellularLocation>
        <location evidence="2 10">Cytoplasm</location>
    </subcellularLocation>
</comment>